<dbReference type="EMBL" id="FMBM01000002">
    <property type="protein sequence ID" value="SCC81581.1"/>
    <property type="molecule type" value="Genomic_DNA"/>
</dbReference>
<dbReference type="InterPro" id="IPR038695">
    <property type="entry name" value="Saro_0823-like_sf"/>
</dbReference>
<evidence type="ECO:0008006" key="5">
    <source>
        <dbReference type="Google" id="ProtNLM"/>
    </source>
</evidence>
<gene>
    <name evidence="2" type="ORF">GA0071312_2528</name>
    <name evidence="1" type="ORF">HLUCCO17_03775</name>
</gene>
<dbReference type="Pfam" id="PF02643">
    <property type="entry name" value="DUF192"/>
    <property type="match status" value="1"/>
</dbReference>
<protein>
    <recommendedName>
        <fullName evidence="5">DUF192 domain-containing protein</fullName>
    </recommendedName>
</protein>
<evidence type="ECO:0000313" key="1">
    <source>
        <dbReference type="EMBL" id="KPQ11922.1"/>
    </source>
</evidence>
<organism evidence="1 3">
    <name type="scientific">Saliniramus fredricksonii</name>
    <dbReference type="NCBI Taxonomy" id="1653334"/>
    <lineage>
        <taxon>Bacteria</taxon>
        <taxon>Pseudomonadati</taxon>
        <taxon>Pseudomonadota</taxon>
        <taxon>Alphaproteobacteria</taxon>
        <taxon>Hyphomicrobiales</taxon>
        <taxon>Salinarimonadaceae</taxon>
        <taxon>Saliniramus</taxon>
    </lineage>
</organism>
<dbReference type="PANTHER" id="PTHR37953:SF1">
    <property type="entry name" value="UPF0127 PROTEIN MJ1496"/>
    <property type="match status" value="1"/>
</dbReference>
<keyword evidence="4" id="KW-1185">Reference proteome</keyword>
<name>A0A0N8KEP6_9HYPH</name>
<dbReference type="STRING" id="1653334.GA0071312_2528"/>
<dbReference type="Proteomes" id="UP000050497">
    <property type="component" value="Unassembled WGS sequence"/>
</dbReference>
<evidence type="ECO:0000313" key="4">
    <source>
        <dbReference type="Proteomes" id="UP000182800"/>
    </source>
</evidence>
<reference evidence="2 4" key="2">
    <citation type="submission" date="2016-08" db="EMBL/GenBank/DDBJ databases">
        <authorList>
            <person name="Varghese N."/>
            <person name="Submissions Spin"/>
        </authorList>
    </citation>
    <scope>NUCLEOTIDE SEQUENCE [LARGE SCALE GENOMIC DNA]</scope>
    <source>
        <strain evidence="2 4">HL-109</strain>
    </source>
</reference>
<evidence type="ECO:0000313" key="3">
    <source>
        <dbReference type="Proteomes" id="UP000050497"/>
    </source>
</evidence>
<dbReference type="EMBL" id="LJSX01000004">
    <property type="protein sequence ID" value="KPQ11922.1"/>
    <property type="molecule type" value="Genomic_DNA"/>
</dbReference>
<dbReference type="PANTHER" id="PTHR37953">
    <property type="entry name" value="UPF0127 PROTEIN MJ1496"/>
    <property type="match status" value="1"/>
</dbReference>
<dbReference type="InterPro" id="IPR003795">
    <property type="entry name" value="DUF192"/>
</dbReference>
<dbReference type="AlphaFoldDB" id="A0A0N8KEP6"/>
<evidence type="ECO:0000313" key="2">
    <source>
        <dbReference type="EMBL" id="SCC81581.1"/>
    </source>
</evidence>
<sequence length="185" mass="20243">MMITIPPRRAPCTAMPSGPGSASSWWCPIVNRFVVAALLVVALLALSISLPGSYQAAQAQDADSLTIISGDDRHVFSVELANTPESRARGLMYRRSMPDDHGMLFDFGRVDMVSMWMRNTYIPLDMLFVRADGSIARIARDTEPLSERSISSGEPVLAVFEINAGISDRFGITAGDRIEHPLFAQ</sequence>
<proteinExistence type="predicted"/>
<dbReference type="Gene3D" id="2.60.120.1140">
    <property type="entry name" value="Protein of unknown function DUF192"/>
    <property type="match status" value="1"/>
</dbReference>
<dbReference type="PATRIC" id="fig|1653334.4.peg.1443"/>
<reference evidence="1 3" key="1">
    <citation type="submission" date="2015-09" db="EMBL/GenBank/DDBJ databases">
        <title>Identification and resolution of microdiversity through metagenomic sequencing of parallel consortia.</title>
        <authorList>
            <person name="Nelson W.C."/>
            <person name="Romine M.F."/>
            <person name="Lindemann S.R."/>
        </authorList>
    </citation>
    <scope>NUCLEOTIDE SEQUENCE [LARGE SCALE GENOMIC DNA]</scope>
    <source>
        <strain evidence="1">HL-109</strain>
    </source>
</reference>
<accession>A0A0N8KEP6</accession>
<comment type="caution">
    <text evidence="1">The sequence shown here is derived from an EMBL/GenBank/DDBJ whole genome shotgun (WGS) entry which is preliminary data.</text>
</comment>
<dbReference type="Proteomes" id="UP000182800">
    <property type="component" value="Unassembled WGS sequence"/>
</dbReference>